<reference evidence="1 2" key="1">
    <citation type="journal article" date="2009" name="Nature">
        <title>The Sorghum bicolor genome and the diversification of grasses.</title>
        <authorList>
            <person name="Paterson A.H."/>
            <person name="Bowers J.E."/>
            <person name="Bruggmann R."/>
            <person name="Dubchak I."/>
            <person name="Grimwood J."/>
            <person name="Gundlach H."/>
            <person name="Haberer G."/>
            <person name="Hellsten U."/>
            <person name="Mitros T."/>
            <person name="Poliakov A."/>
            <person name="Schmutz J."/>
            <person name="Spannagl M."/>
            <person name="Tang H."/>
            <person name="Wang X."/>
            <person name="Wicker T."/>
            <person name="Bharti A.K."/>
            <person name="Chapman J."/>
            <person name="Feltus F.A."/>
            <person name="Gowik U."/>
            <person name="Grigoriev I.V."/>
            <person name="Lyons E."/>
            <person name="Maher C.A."/>
            <person name="Martis M."/>
            <person name="Narechania A."/>
            <person name="Otillar R.P."/>
            <person name="Penning B.W."/>
            <person name="Salamov A.A."/>
            <person name="Wang Y."/>
            <person name="Zhang L."/>
            <person name="Carpita N.C."/>
            <person name="Freeling M."/>
            <person name="Gingle A.R."/>
            <person name="Hash C.T."/>
            <person name="Keller B."/>
            <person name="Klein P."/>
            <person name="Kresovich S."/>
            <person name="McCann M.C."/>
            <person name="Ming R."/>
            <person name="Peterson D.G."/>
            <person name="Mehboob-ur-Rahman"/>
            <person name="Ware D."/>
            <person name="Westhoff P."/>
            <person name="Mayer K.F."/>
            <person name="Messing J."/>
            <person name="Rokhsar D.S."/>
        </authorList>
    </citation>
    <scope>NUCLEOTIDE SEQUENCE [LARGE SCALE GENOMIC DNA]</scope>
    <source>
        <strain evidence="2">cv. BTx623</strain>
    </source>
</reference>
<gene>
    <name evidence="1" type="ORF">SORBI_3008G121850</name>
</gene>
<proteinExistence type="predicted"/>
<sequence length="43" mass="4773">MSNQSSLLGAEDERSNGWAWDGHVLSRCVLISETVVLIRCLAR</sequence>
<accession>A0A1Z5R6R7</accession>
<dbReference type="AlphaFoldDB" id="A0A1Z5R6R7"/>
<name>A0A1Z5R6R7_SORBI</name>
<dbReference type="InParanoid" id="A0A1Z5R6R7"/>
<dbReference type="Proteomes" id="UP000000768">
    <property type="component" value="Chromosome 8"/>
</dbReference>
<evidence type="ECO:0000313" key="1">
    <source>
        <dbReference type="EMBL" id="OQU79269.1"/>
    </source>
</evidence>
<reference evidence="2" key="2">
    <citation type="journal article" date="2018" name="Plant J.">
        <title>The Sorghum bicolor reference genome: improved assembly, gene annotations, a transcriptome atlas, and signatures of genome organization.</title>
        <authorList>
            <person name="McCormick R.F."/>
            <person name="Truong S.K."/>
            <person name="Sreedasyam A."/>
            <person name="Jenkins J."/>
            <person name="Shu S."/>
            <person name="Sims D."/>
            <person name="Kennedy M."/>
            <person name="Amirebrahimi M."/>
            <person name="Weers B.D."/>
            <person name="McKinley B."/>
            <person name="Mattison A."/>
            <person name="Morishige D.T."/>
            <person name="Grimwood J."/>
            <person name="Schmutz J."/>
            <person name="Mullet J.E."/>
        </authorList>
    </citation>
    <scope>NUCLEOTIDE SEQUENCE [LARGE SCALE GENOMIC DNA]</scope>
    <source>
        <strain evidence="2">cv. BTx623</strain>
    </source>
</reference>
<dbReference type="Gramene" id="OQU79269">
    <property type="protein sequence ID" value="OQU79269"/>
    <property type="gene ID" value="SORBI_3008G121850"/>
</dbReference>
<evidence type="ECO:0000313" key="2">
    <source>
        <dbReference type="Proteomes" id="UP000000768"/>
    </source>
</evidence>
<dbReference type="EMBL" id="CM000767">
    <property type="protein sequence ID" value="OQU79269.1"/>
    <property type="molecule type" value="Genomic_DNA"/>
</dbReference>
<organism evidence="1 2">
    <name type="scientific">Sorghum bicolor</name>
    <name type="common">Sorghum</name>
    <name type="synonym">Sorghum vulgare</name>
    <dbReference type="NCBI Taxonomy" id="4558"/>
    <lineage>
        <taxon>Eukaryota</taxon>
        <taxon>Viridiplantae</taxon>
        <taxon>Streptophyta</taxon>
        <taxon>Embryophyta</taxon>
        <taxon>Tracheophyta</taxon>
        <taxon>Spermatophyta</taxon>
        <taxon>Magnoliopsida</taxon>
        <taxon>Liliopsida</taxon>
        <taxon>Poales</taxon>
        <taxon>Poaceae</taxon>
        <taxon>PACMAD clade</taxon>
        <taxon>Panicoideae</taxon>
        <taxon>Andropogonodae</taxon>
        <taxon>Andropogoneae</taxon>
        <taxon>Sorghinae</taxon>
        <taxon>Sorghum</taxon>
    </lineage>
</organism>
<protein>
    <submittedName>
        <fullName evidence="1">Uncharacterized protein</fullName>
    </submittedName>
</protein>
<keyword evidence="2" id="KW-1185">Reference proteome</keyword>